<accession>A0A2A6CPG1</accession>
<evidence type="ECO:0000256" key="3">
    <source>
        <dbReference type="ARBA" id="ARBA00022692"/>
    </source>
</evidence>
<keyword evidence="4" id="KW-1133">Transmembrane helix</keyword>
<dbReference type="Pfam" id="PF10317">
    <property type="entry name" value="7TM_GPCR_Srd"/>
    <property type="match status" value="2"/>
</dbReference>
<keyword evidence="3" id="KW-0812">Transmembrane</keyword>
<keyword evidence="5" id="KW-0472">Membrane</keyword>
<evidence type="ECO:0000256" key="1">
    <source>
        <dbReference type="ARBA" id="ARBA00004141"/>
    </source>
</evidence>
<comment type="similarity">
    <text evidence="2">Belongs to the nematode receptor-like protein srd family.</text>
</comment>
<reference evidence="7" key="1">
    <citation type="journal article" date="2008" name="Nat. Genet.">
        <title>The Pristionchus pacificus genome provides a unique perspective on nematode lifestyle and parasitism.</title>
        <authorList>
            <person name="Dieterich C."/>
            <person name="Clifton S.W."/>
            <person name="Schuster L.N."/>
            <person name="Chinwalla A."/>
            <person name="Delehaunty K."/>
            <person name="Dinkelacker I."/>
            <person name="Fulton L."/>
            <person name="Fulton R."/>
            <person name="Godfrey J."/>
            <person name="Minx P."/>
            <person name="Mitreva M."/>
            <person name="Roeseler W."/>
            <person name="Tian H."/>
            <person name="Witte H."/>
            <person name="Yang S.P."/>
            <person name="Wilson R.K."/>
            <person name="Sommer R.J."/>
        </authorList>
    </citation>
    <scope>NUCLEOTIDE SEQUENCE [LARGE SCALE GENOMIC DNA]</scope>
    <source>
        <strain evidence="7">PS312</strain>
    </source>
</reference>
<dbReference type="GO" id="GO:0016020">
    <property type="term" value="C:membrane"/>
    <property type="evidence" value="ECO:0007669"/>
    <property type="project" value="UniProtKB-SubCell"/>
</dbReference>
<evidence type="ECO:0000313" key="6">
    <source>
        <dbReference type="EnsemblMetazoa" id="PPA23186.1"/>
    </source>
</evidence>
<dbReference type="InterPro" id="IPR019421">
    <property type="entry name" value="7TM_GPCR_serpentine_rcpt_Srd"/>
</dbReference>
<evidence type="ECO:0000313" key="7">
    <source>
        <dbReference type="Proteomes" id="UP000005239"/>
    </source>
</evidence>
<comment type="subcellular location">
    <subcellularLocation>
        <location evidence="1">Membrane</location>
        <topology evidence="1">Multi-pass membrane protein</topology>
    </subcellularLocation>
</comment>
<reference evidence="6" key="2">
    <citation type="submission" date="2022-06" db="UniProtKB">
        <authorList>
            <consortium name="EnsemblMetazoa"/>
        </authorList>
    </citation>
    <scope>IDENTIFICATION</scope>
    <source>
        <strain evidence="6">PS312</strain>
    </source>
</reference>
<organism evidence="6 7">
    <name type="scientific">Pristionchus pacificus</name>
    <name type="common">Parasitic nematode worm</name>
    <dbReference type="NCBI Taxonomy" id="54126"/>
    <lineage>
        <taxon>Eukaryota</taxon>
        <taxon>Metazoa</taxon>
        <taxon>Ecdysozoa</taxon>
        <taxon>Nematoda</taxon>
        <taxon>Chromadorea</taxon>
        <taxon>Rhabditida</taxon>
        <taxon>Rhabditina</taxon>
        <taxon>Diplogasteromorpha</taxon>
        <taxon>Diplogasteroidea</taxon>
        <taxon>Neodiplogasteridae</taxon>
        <taxon>Pristionchus</taxon>
    </lineage>
</organism>
<dbReference type="EnsemblMetazoa" id="PPA23186.1">
    <property type="protein sequence ID" value="PPA23186.1"/>
    <property type="gene ID" value="WBGene00112740"/>
</dbReference>
<evidence type="ECO:0000256" key="5">
    <source>
        <dbReference type="ARBA" id="ARBA00023136"/>
    </source>
</evidence>
<dbReference type="InterPro" id="IPR050920">
    <property type="entry name" value="Nematode_rcpt-like_delta"/>
</dbReference>
<dbReference type="PANTHER" id="PTHR22945">
    <property type="entry name" value="SERPENTINE RECEPTOR, CLASS D DELTA"/>
    <property type="match status" value="1"/>
</dbReference>
<keyword evidence="7" id="KW-1185">Reference proteome</keyword>
<evidence type="ECO:0000256" key="2">
    <source>
        <dbReference type="ARBA" id="ARBA00009166"/>
    </source>
</evidence>
<sequence length="567" mass="64102">MTIVQERLQLFCTIRSYYFTLHAWIFCPQLQDSCAVQAYKTRICESCSHTWARVLFLARDGATCRCTAKDRTRLGRPKTERVKRSTEIIRKRVEPVYANSVAASVMLLLLSFAYRLWVLRAPQLENTRRHNFRRAVAQILIKILALLNMAAVYLGGTYRAPGFDRDRTVFSVIDLTGGLYEHALARTTFAVLFLIYVVGFFAIISIRRRLFARISALRSTDTSTHQPIYRSLLVQMVLPLAYVFATTLWLLDVVDVVRSATLRRSYSSISSSSSSQVAKSFKRNDFFSNFFHSLCPMRRQLLATLSNYDHDVAHIALLSALDVLAIAINILYIFMLLKKTPPALRSYSALLLHIACVDLLSSASSCLCCSSLENADFRVVFTHYGSCSLVGERWCHFALQKGFNEEKRKFQIAFFHSGTYHAPGFQQDRGAAPFSVIDLTGGIADNVLPRACFFMLFSLNIGGFIAIFAVRRKLFTRIGKLKGTDSGGHRQIYRSLLAQMALPFACVFSTSLWLLDVFGVVRSSTLRRSIVVVRLTATFQPLRTHFPNDQHVLHSALSKENGLEPIN</sequence>
<dbReference type="PANTHER" id="PTHR22945:SF40">
    <property type="entry name" value="SERPENTINE RECEPTOR, CLASS D (DELTA)-RELATED"/>
    <property type="match status" value="1"/>
</dbReference>
<dbReference type="AlphaFoldDB" id="A0A2A6CPG1"/>
<proteinExistence type="inferred from homology"/>
<name>A0A2A6CPG1_PRIPA</name>
<protein>
    <submittedName>
        <fullName evidence="6">G protein-coupled receptor</fullName>
    </submittedName>
</protein>
<gene>
    <name evidence="6" type="primary">WBGene00112740</name>
</gene>
<dbReference type="Proteomes" id="UP000005239">
    <property type="component" value="Unassembled WGS sequence"/>
</dbReference>
<accession>A0A8R1YJ00</accession>
<evidence type="ECO:0000256" key="4">
    <source>
        <dbReference type="ARBA" id="ARBA00022989"/>
    </source>
</evidence>